<keyword evidence="3" id="KW-0963">Cytoplasm</keyword>
<protein>
    <submittedName>
        <fullName evidence="13">Kinesin family member 13</fullName>
    </submittedName>
</protein>
<dbReference type="EMBL" id="ADBJ01000025">
    <property type="protein sequence ID" value="EFA81685.1"/>
    <property type="molecule type" value="Genomic_DNA"/>
</dbReference>
<dbReference type="GO" id="GO:0005876">
    <property type="term" value="C:spindle microtubule"/>
    <property type="evidence" value="ECO:0007669"/>
    <property type="project" value="TreeGrafter"/>
</dbReference>
<feature type="compositionally biased region" description="Polar residues" evidence="11">
    <location>
        <begin position="1151"/>
        <end position="1179"/>
    </location>
</feature>
<gene>
    <name evidence="13" type="primary">kif13</name>
    <name evidence="13" type="ORF">PPL_05679</name>
</gene>
<keyword evidence="4" id="KW-0493">Microtubule</keyword>
<feature type="region of interest" description="Disordered" evidence="11">
    <location>
        <begin position="1081"/>
        <end position="1113"/>
    </location>
</feature>
<evidence type="ECO:0000256" key="2">
    <source>
        <dbReference type="ARBA" id="ARBA00022448"/>
    </source>
</evidence>
<dbReference type="GO" id="GO:0005634">
    <property type="term" value="C:nucleus"/>
    <property type="evidence" value="ECO:0007669"/>
    <property type="project" value="TreeGrafter"/>
</dbReference>
<dbReference type="PANTHER" id="PTHR47970">
    <property type="entry name" value="KINESIN-LIKE PROTEIN KIF11"/>
    <property type="match status" value="1"/>
</dbReference>
<dbReference type="FunFam" id="3.40.850.10:FF:000019">
    <property type="entry name" value="Kinesin-like protein KIN-5D"/>
    <property type="match status" value="1"/>
</dbReference>
<evidence type="ECO:0000259" key="12">
    <source>
        <dbReference type="PROSITE" id="PS50067"/>
    </source>
</evidence>
<keyword evidence="8" id="KW-0206">Cytoskeleton</keyword>
<evidence type="ECO:0000256" key="8">
    <source>
        <dbReference type="ARBA" id="ARBA00023212"/>
    </source>
</evidence>
<evidence type="ECO:0000256" key="9">
    <source>
        <dbReference type="ARBA" id="ARBA00034704"/>
    </source>
</evidence>
<evidence type="ECO:0000256" key="5">
    <source>
        <dbReference type="ARBA" id="ARBA00022741"/>
    </source>
</evidence>
<dbReference type="InterPro" id="IPR001752">
    <property type="entry name" value="Kinesin_motor_dom"/>
</dbReference>
<dbReference type="InParanoid" id="D3BAU8"/>
<feature type="compositionally biased region" description="Low complexity" evidence="11">
    <location>
        <begin position="1025"/>
        <end position="1038"/>
    </location>
</feature>
<proteinExistence type="inferred from homology"/>
<dbReference type="RefSeq" id="XP_020433802.1">
    <property type="nucleotide sequence ID" value="XM_020576553.1"/>
</dbReference>
<evidence type="ECO:0000256" key="4">
    <source>
        <dbReference type="ARBA" id="ARBA00022701"/>
    </source>
</evidence>
<reference evidence="13 14" key="1">
    <citation type="journal article" date="2011" name="Genome Res.">
        <title>Phylogeny-wide analysis of social amoeba genomes highlights ancient origins for complex intercellular communication.</title>
        <authorList>
            <person name="Heidel A.J."/>
            <person name="Lawal H.M."/>
            <person name="Felder M."/>
            <person name="Schilde C."/>
            <person name="Helps N.R."/>
            <person name="Tunggal B."/>
            <person name="Rivero F."/>
            <person name="John U."/>
            <person name="Schleicher M."/>
            <person name="Eichinger L."/>
            <person name="Platzer M."/>
            <person name="Noegel A.A."/>
            <person name="Schaap P."/>
            <person name="Gloeckner G."/>
        </authorList>
    </citation>
    <scope>NUCLEOTIDE SEQUENCE [LARGE SCALE GENOMIC DNA]</scope>
    <source>
        <strain evidence="14">ATCC 26659 / Pp 5 / PN500</strain>
    </source>
</reference>
<dbReference type="GO" id="GO:0090307">
    <property type="term" value="P:mitotic spindle assembly"/>
    <property type="evidence" value="ECO:0007669"/>
    <property type="project" value="TreeGrafter"/>
</dbReference>
<dbReference type="PRINTS" id="PR00380">
    <property type="entry name" value="KINESINHEAVY"/>
</dbReference>
<evidence type="ECO:0000256" key="11">
    <source>
        <dbReference type="SAM" id="MobiDB-lite"/>
    </source>
</evidence>
<dbReference type="GO" id="GO:0008017">
    <property type="term" value="F:microtubule binding"/>
    <property type="evidence" value="ECO:0007669"/>
    <property type="project" value="InterPro"/>
</dbReference>
<keyword evidence="7 10" id="KW-0505">Motor protein</keyword>
<comment type="caution">
    <text evidence="13">The sequence shown here is derived from an EMBL/GenBank/DDBJ whole genome shotgun (WGS) entry which is preliminary data.</text>
</comment>
<dbReference type="GO" id="GO:0008574">
    <property type="term" value="F:plus-end-directed microtubule motor activity"/>
    <property type="evidence" value="ECO:0007669"/>
    <property type="project" value="TreeGrafter"/>
</dbReference>
<comment type="similarity">
    <text evidence="9">Belongs to the TRAFAC class myosin-kinesin ATPase superfamily. Kinesin family. KIN-5/BimC subfamily.</text>
</comment>
<dbReference type="AlphaFoldDB" id="D3BAU8"/>
<dbReference type="GO" id="GO:0007018">
    <property type="term" value="P:microtubule-based movement"/>
    <property type="evidence" value="ECO:0007669"/>
    <property type="project" value="InterPro"/>
</dbReference>
<dbReference type="SUPFAM" id="SSF52540">
    <property type="entry name" value="P-loop containing nucleoside triphosphate hydrolases"/>
    <property type="match status" value="1"/>
</dbReference>
<keyword evidence="6 10" id="KW-0067">ATP-binding</keyword>
<dbReference type="OMA" id="LERIDGW"/>
<evidence type="ECO:0000256" key="6">
    <source>
        <dbReference type="ARBA" id="ARBA00022840"/>
    </source>
</evidence>
<evidence type="ECO:0000313" key="14">
    <source>
        <dbReference type="Proteomes" id="UP000001396"/>
    </source>
</evidence>
<evidence type="ECO:0000313" key="13">
    <source>
        <dbReference type="EMBL" id="EFA81685.1"/>
    </source>
</evidence>
<dbReference type="InterPro" id="IPR047149">
    <property type="entry name" value="KIF11-like"/>
</dbReference>
<feature type="region of interest" description="Disordered" evidence="11">
    <location>
        <begin position="1018"/>
        <end position="1038"/>
    </location>
</feature>
<dbReference type="FunCoup" id="D3BAU8">
    <property type="interactions" value="4"/>
</dbReference>
<dbReference type="InterPro" id="IPR027417">
    <property type="entry name" value="P-loop_NTPase"/>
</dbReference>
<feature type="compositionally biased region" description="Low complexity" evidence="11">
    <location>
        <begin position="972"/>
        <end position="994"/>
    </location>
</feature>
<dbReference type="PANTHER" id="PTHR47970:SF12">
    <property type="entry name" value="KINESIN FAMILY MEMBER 11"/>
    <property type="match status" value="1"/>
</dbReference>
<dbReference type="SMART" id="SM00129">
    <property type="entry name" value="KISc"/>
    <property type="match status" value="1"/>
</dbReference>
<dbReference type="InterPro" id="IPR019821">
    <property type="entry name" value="Kinesin_motor_CS"/>
</dbReference>
<feature type="binding site" evidence="10">
    <location>
        <begin position="102"/>
        <end position="109"/>
    </location>
    <ligand>
        <name>ATP</name>
        <dbReference type="ChEBI" id="CHEBI:30616"/>
    </ligand>
</feature>
<evidence type="ECO:0000256" key="1">
    <source>
        <dbReference type="ARBA" id="ARBA00004245"/>
    </source>
</evidence>
<dbReference type="GeneID" id="31361163"/>
<dbReference type="PROSITE" id="PS50067">
    <property type="entry name" value="KINESIN_MOTOR_2"/>
    <property type="match status" value="1"/>
</dbReference>
<dbReference type="Gene3D" id="3.40.850.10">
    <property type="entry name" value="Kinesin motor domain"/>
    <property type="match status" value="1"/>
</dbReference>
<feature type="domain" description="Kinesin motor" evidence="12">
    <location>
        <begin position="21"/>
        <end position="342"/>
    </location>
</feature>
<feature type="region of interest" description="Disordered" evidence="11">
    <location>
        <begin position="1125"/>
        <end position="1186"/>
    </location>
</feature>
<comment type="subcellular location">
    <subcellularLocation>
        <location evidence="1">Cytoplasm</location>
        <location evidence="1">Cytoskeleton</location>
    </subcellularLocation>
</comment>
<accession>D3BAU8</accession>
<name>D3BAU8_HETP5</name>
<dbReference type="STRING" id="670386.D3BAU8"/>
<dbReference type="PROSITE" id="PS00411">
    <property type="entry name" value="KINESIN_MOTOR_1"/>
    <property type="match status" value="1"/>
</dbReference>
<dbReference type="Pfam" id="PF00225">
    <property type="entry name" value="Kinesin"/>
    <property type="match status" value="1"/>
</dbReference>
<evidence type="ECO:0000256" key="10">
    <source>
        <dbReference type="PROSITE-ProRule" id="PRU00283"/>
    </source>
</evidence>
<evidence type="ECO:0000256" key="3">
    <source>
        <dbReference type="ARBA" id="ARBA00022490"/>
    </source>
</evidence>
<dbReference type="GO" id="GO:0051231">
    <property type="term" value="P:spindle elongation"/>
    <property type="evidence" value="ECO:0007669"/>
    <property type="project" value="TreeGrafter"/>
</dbReference>
<dbReference type="GO" id="GO:0005524">
    <property type="term" value="F:ATP binding"/>
    <property type="evidence" value="ECO:0007669"/>
    <property type="project" value="UniProtKB-UniRule"/>
</dbReference>
<evidence type="ECO:0000256" key="7">
    <source>
        <dbReference type="ARBA" id="ARBA00023175"/>
    </source>
</evidence>
<dbReference type="GO" id="GO:0072686">
    <property type="term" value="C:mitotic spindle"/>
    <property type="evidence" value="ECO:0007669"/>
    <property type="project" value="TreeGrafter"/>
</dbReference>
<feature type="region of interest" description="Disordered" evidence="11">
    <location>
        <begin position="972"/>
        <end position="1004"/>
    </location>
</feature>
<organism evidence="13 14">
    <name type="scientific">Heterostelium pallidum (strain ATCC 26659 / Pp 5 / PN500)</name>
    <name type="common">Cellular slime mold</name>
    <name type="synonym">Polysphondylium pallidum</name>
    <dbReference type="NCBI Taxonomy" id="670386"/>
    <lineage>
        <taxon>Eukaryota</taxon>
        <taxon>Amoebozoa</taxon>
        <taxon>Evosea</taxon>
        <taxon>Eumycetozoa</taxon>
        <taxon>Dictyostelia</taxon>
        <taxon>Acytosteliales</taxon>
        <taxon>Acytosteliaceae</taxon>
        <taxon>Heterostelium</taxon>
    </lineage>
</organism>
<keyword evidence="14" id="KW-1185">Reference proteome</keyword>
<keyword evidence="5 10" id="KW-0547">Nucleotide-binding</keyword>
<dbReference type="Proteomes" id="UP000001396">
    <property type="component" value="Unassembled WGS sequence"/>
</dbReference>
<keyword evidence="2" id="KW-0813">Transport</keyword>
<dbReference type="InterPro" id="IPR036961">
    <property type="entry name" value="Kinesin_motor_dom_sf"/>
</dbReference>
<sequence length="1199" mass="134093">MISGLAIHNQLNKKEEKKVQNVQVFVRVRPLSELEINSKESLPLDCDSEKDITCSYKGSSRTYQFDHIFPPDSRQNDVFQVAVKPIADEVLMGFNGTIFVYGQTGTGKTYTMEGKMDNPEDNGIIPRTIDYIFQTLEKAGNDYNVRCTHLEIYKEDIFDLLTCNNQNENRPLNIYDGKVPELEEVIVNDTQSILSILSKSWKRRQTAETVYNKQSSRSHCIFSITIHIKETTLGGEDLIKIGKLNLVDLAGSENAQKSGTSERMREAAVINQSLLTLGRVITALTSDSNSHIPYRDSKLTRLLQDSLGGKTKTSIIATVSPSGLNLEETVNTLDYALKAKSIRNTPQINQKMSKNSLLKEQSAEIARLKQLLQSAYDKNGVYLSMDLYKSMESTIQSQREKLEVLDMAYHTEKSGSEQLRKQLSTTLTKANKLEKDFSKFKKEQKEHLEHCQNDDRNLRETLNSVMDDLNIYHSKYDSAMTLEKENVKRSEIARKQLEETFSTIFNTNRAILGENVDFCEKMKNSFEKLRGDISADADTTKQMETVANRLEISHQKLNELSESVLNSMKPLTKLQGDHDQLVERMDKVVSDLKDSIVQARELTKKQINENSSIVAKSLAHCIELLNNSKNKSGEAVSQQMKSLDQLSDFIGSQKLGWIDYITKQRQQKESFTAKRTERKAALDKKLSQQLSALISQHTEKLLNEYGGIDKCLDEQLNYFEDNINGMDNELVESIEGIRGGVNKIVEEQCTMMTDSLQSEMKSMNESVSQLANDGLTSMEEINKKVDGVTVKHMAAIKKSKVQLSSKVAAGLKSINQSLIDQQNTLDDLRSIESNTRSLVRSKQPNLQSIQDGIESTEMLIQSQRDTLDQHVKSTSNSNSFISQIPTLLSTKKIERTGKTPIKRELVLPPKREIQQHSLYNEEDSTIEMFRQSTISNVIPTSMEGINDNPYDTDIDSSSLKNSNHSLLSISTIEGNNSKGTKETTTTTTTTNTVTPPVPPPRSRTPVEIIFSPFRKMTKQDSPFTNNNNNNNSNNNNNNAPFIFTGSTKKPTLKASLNSPLKTSITSSGSVGLLSPFTPKKRKVVERPPSSSSLNRAFEETLSDSGSCKPEPQPLKRVKVVTSGNSTASLPLKPLNIQMPKKSAAVAKPTNAKKTSSRVTATNSSSRTGLKSATATSKPSIKNKENSEVLSFSFEQLPSF</sequence>